<dbReference type="Gene3D" id="3.10.100.10">
    <property type="entry name" value="Mannose-Binding Protein A, subunit A"/>
    <property type="match status" value="1"/>
</dbReference>
<dbReference type="Pfam" id="PF00059">
    <property type="entry name" value="Lectin_C"/>
    <property type="match status" value="1"/>
</dbReference>
<protein>
    <submittedName>
        <fullName evidence="3">Hepatic lectin-like protein</fullName>
    </submittedName>
</protein>
<evidence type="ECO:0000256" key="1">
    <source>
        <dbReference type="SAM" id="SignalP"/>
    </source>
</evidence>
<feature type="signal peptide" evidence="1">
    <location>
        <begin position="1"/>
        <end position="19"/>
    </location>
</feature>
<dbReference type="SMART" id="SM00034">
    <property type="entry name" value="CLECT"/>
    <property type="match status" value="1"/>
</dbReference>
<keyword evidence="1" id="KW-0732">Signal</keyword>
<organism evidence="3 4">
    <name type="scientific">Dinothrombium tinctorium</name>
    <dbReference type="NCBI Taxonomy" id="1965070"/>
    <lineage>
        <taxon>Eukaryota</taxon>
        <taxon>Metazoa</taxon>
        <taxon>Ecdysozoa</taxon>
        <taxon>Arthropoda</taxon>
        <taxon>Chelicerata</taxon>
        <taxon>Arachnida</taxon>
        <taxon>Acari</taxon>
        <taxon>Acariformes</taxon>
        <taxon>Trombidiformes</taxon>
        <taxon>Prostigmata</taxon>
        <taxon>Anystina</taxon>
        <taxon>Parasitengona</taxon>
        <taxon>Trombidioidea</taxon>
        <taxon>Trombidiidae</taxon>
        <taxon>Dinothrombium</taxon>
    </lineage>
</organism>
<dbReference type="PROSITE" id="PS50041">
    <property type="entry name" value="C_TYPE_LECTIN_2"/>
    <property type="match status" value="1"/>
</dbReference>
<dbReference type="InterPro" id="IPR016186">
    <property type="entry name" value="C-type_lectin-like/link_sf"/>
</dbReference>
<dbReference type="Proteomes" id="UP000285301">
    <property type="component" value="Unassembled WGS sequence"/>
</dbReference>
<proteinExistence type="predicted"/>
<evidence type="ECO:0000313" key="4">
    <source>
        <dbReference type="Proteomes" id="UP000285301"/>
    </source>
</evidence>
<evidence type="ECO:0000259" key="2">
    <source>
        <dbReference type="PROSITE" id="PS50041"/>
    </source>
</evidence>
<dbReference type="InterPro" id="IPR016187">
    <property type="entry name" value="CTDL_fold"/>
</dbReference>
<accession>A0A3S3SL47</accession>
<dbReference type="SUPFAM" id="SSF56436">
    <property type="entry name" value="C-type lectin-like"/>
    <property type="match status" value="1"/>
</dbReference>
<dbReference type="OrthoDB" id="7962197at2759"/>
<dbReference type="STRING" id="1965070.A0A3S3SL47"/>
<dbReference type="PANTHER" id="PTHR22803">
    <property type="entry name" value="MANNOSE, PHOSPHOLIPASE, LECTIN RECEPTOR RELATED"/>
    <property type="match status" value="1"/>
</dbReference>
<dbReference type="CDD" id="cd00037">
    <property type="entry name" value="CLECT"/>
    <property type="match status" value="1"/>
</dbReference>
<dbReference type="InterPro" id="IPR050111">
    <property type="entry name" value="C-type_lectin/snaclec_domain"/>
</dbReference>
<feature type="chain" id="PRO_5018524243" evidence="1">
    <location>
        <begin position="20"/>
        <end position="210"/>
    </location>
</feature>
<dbReference type="EMBL" id="NCKU01000190">
    <property type="protein sequence ID" value="RWS16682.1"/>
    <property type="molecule type" value="Genomic_DNA"/>
</dbReference>
<comment type="caution">
    <text evidence="3">The sequence shown here is derived from an EMBL/GenBank/DDBJ whole genome shotgun (WGS) entry which is preliminary data.</text>
</comment>
<dbReference type="InterPro" id="IPR001304">
    <property type="entry name" value="C-type_lectin-like"/>
</dbReference>
<gene>
    <name evidence="3" type="ORF">B4U79_17868</name>
</gene>
<name>A0A3S3SL47_9ACAR</name>
<evidence type="ECO:0000313" key="3">
    <source>
        <dbReference type="EMBL" id="RWS16682.1"/>
    </source>
</evidence>
<keyword evidence="4" id="KW-1185">Reference proteome</keyword>
<feature type="domain" description="C-type lectin" evidence="2">
    <location>
        <begin position="29"/>
        <end position="135"/>
    </location>
</feature>
<dbReference type="AlphaFoldDB" id="A0A3S3SL47"/>
<sequence>MSLGIVFFVLSTCLEIILSASCPPLWHGSEEKCYLINYTKATMEQNQELCHSLNASMLSIHSQTEFEFVKSLMNDSMLYWLGARKSEDDSKSFQWLDGSVFNFSLWHQGFPRSGKAHFCLGVAMNMDAWYEVYCNYNGYGQICQKSLHLINFNSSIQLNQITHNDYQSDVTLFDQELKAKHTKVDKTKTLKKSGHQNYEVVYNLKAKNFG</sequence>
<reference evidence="3 4" key="1">
    <citation type="journal article" date="2018" name="Gigascience">
        <title>Genomes of trombidid mites reveal novel predicted allergens and laterally-transferred genes associated with secondary metabolism.</title>
        <authorList>
            <person name="Dong X."/>
            <person name="Chaisiri K."/>
            <person name="Xia D."/>
            <person name="Armstrong S.D."/>
            <person name="Fang Y."/>
            <person name="Donnelly M.J."/>
            <person name="Kadowaki T."/>
            <person name="McGarry J.W."/>
            <person name="Darby A.C."/>
            <person name="Makepeace B.L."/>
        </authorList>
    </citation>
    <scope>NUCLEOTIDE SEQUENCE [LARGE SCALE GENOMIC DNA]</scope>
    <source>
        <strain evidence="3">UoL-WK</strain>
    </source>
</reference>
<dbReference type="GO" id="GO:0030246">
    <property type="term" value="F:carbohydrate binding"/>
    <property type="evidence" value="ECO:0007669"/>
    <property type="project" value="UniProtKB-KW"/>
</dbReference>
<keyword evidence="3" id="KW-0430">Lectin</keyword>